<gene>
    <name evidence="1" type="ORF">JBS370_LOCUS28104</name>
</gene>
<dbReference type="AlphaFoldDB" id="A0A819R2T1"/>
<name>A0A819R2T1_9BILA</name>
<proteinExistence type="predicted"/>
<feature type="non-terminal residue" evidence="1">
    <location>
        <position position="1"/>
    </location>
</feature>
<dbReference type="SUPFAM" id="SSF53850">
    <property type="entry name" value="Periplasmic binding protein-like II"/>
    <property type="match status" value="1"/>
</dbReference>
<reference evidence="1" key="1">
    <citation type="submission" date="2021-02" db="EMBL/GenBank/DDBJ databases">
        <authorList>
            <person name="Nowell W R."/>
        </authorList>
    </citation>
    <scope>NUCLEOTIDE SEQUENCE</scope>
</reference>
<organism evidence="1 2">
    <name type="scientific">Rotaria sordida</name>
    <dbReference type="NCBI Taxonomy" id="392033"/>
    <lineage>
        <taxon>Eukaryota</taxon>
        <taxon>Metazoa</taxon>
        <taxon>Spiralia</taxon>
        <taxon>Gnathifera</taxon>
        <taxon>Rotifera</taxon>
        <taxon>Eurotatoria</taxon>
        <taxon>Bdelloidea</taxon>
        <taxon>Philodinida</taxon>
        <taxon>Philodinidae</taxon>
        <taxon>Rotaria</taxon>
    </lineage>
</organism>
<sequence length="167" mass="19385">VEETYSRLLDHTIDASIWDSSILEYAVNNYYCNELIVTGVGFIKSSFAIVLPKNWLYKKDLDVNIVSLRESQKLELFEKVWMNHRECSSSSSSSLNHVDGPKKSDQPTLNIDQWNLLSNLVHCFDENNGYGFVEHFIEDQNRLPLKLRFKYPSVDANVLSIYTHIHK</sequence>
<accession>A0A819R2T1</accession>
<evidence type="ECO:0000313" key="1">
    <source>
        <dbReference type="EMBL" id="CAF4033683.1"/>
    </source>
</evidence>
<dbReference type="Gene3D" id="3.40.190.10">
    <property type="entry name" value="Periplasmic binding protein-like II"/>
    <property type="match status" value="1"/>
</dbReference>
<dbReference type="Proteomes" id="UP000663836">
    <property type="component" value="Unassembled WGS sequence"/>
</dbReference>
<evidence type="ECO:0000313" key="2">
    <source>
        <dbReference type="Proteomes" id="UP000663836"/>
    </source>
</evidence>
<comment type="caution">
    <text evidence="1">The sequence shown here is derived from an EMBL/GenBank/DDBJ whole genome shotgun (WGS) entry which is preliminary data.</text>
</comment>
<dbReference type="EMBL" id="CAJOBD010005520">
    <property type="protein sequence ID" value="CAF4033683.1"/>
    <property type="molecule type" value="Genomic_DNA"/>
</dbReference>
<protein>
    <submittedName>
        <fullName evidence="1">Uncharacterized protein</fullName>
    </submittedName>
</protein>